<organism evidence="2 3">
    <name type="scientific">Dactylosporangium cerinum</name>
    <dbReference type="NCBI Taxonomy" id="1434730"/>
    <lineage>
        <taxon>Bacteria</taxon>
        <taxon>Bacillati</taxon>
        <taxon>Actinomycetota</taxon>
        <taxon>Actinomycetes</taxon>
        <taxon>Micromonosporales</taxon>
        <taxon>Micromonosporaceae</taxon>
        <taxon>Dactylosporangium</taxon>
    </lineage>
</organism>
<evidence type="ECO:0000313" key="2">
    <source>
        <dbReference type="EMBL" id="MFC5008133.1"/>
    </source>
</evidence>
<comment type="caution">
    <text evidence="2">The sequence shown here is derived from an EMBL/GenBank/DDBJ whole genome shotgun (WGS) entry which is preliminary data.</text>
</comment>
<evidence type="ECO:0000313" key="3">
    <source>
        <dbReference type="Proteomes" id="UP001595912"/>
    </source>
</evidence>
<keyword evidence="1" id="KW-0812">Transmembrane</keyword>
<sequence>MTTDLDRRLAATLRDRAGGDVDPAPIVARARHRGGRLRIRRRVLAGTAAGCAVVLAAVALVRVEPRSHTPAVPPTTLALPVAPGLPSALQRPGAVGADPGVVHFSADQVIGDAEYATWRAGRGTESLEIPDKARVLLATDVAALDAAGLHLPSAGQPRPPVDVLVGDRPGTAWSDAAPTGGGTLWTVRWQPAGGLWAQLDLYTGKRGEATAAAARVRFDAAHRCVVPFRLELLPVGARIGECSVSFGLGGFVSGALVVDGDGDRWLAVRAERRPPGVGDSGGDLVAGPYRARRVVEGQLEMLVQPCLVGAFLTDRGNDFTEQDALAVLGGYRPALDLDNPDTW</sequence>
<dbReference type="Proteomes" id="UP001595912">
    <property type="component" value="Unassembled WGS sequence"/>
</dbReference>
<proteinExistence type="predicted"/>
<reference evidence="3" key="1">
    <citation type="journal article" date="2019" name="Int. J. Syst. Evol. Microbiol.">
        <title>The Global Catalogue of Microorganisms (GCM) 10K type strain sequencing project: providing services to taxonomists for standard genome sequencing and annotation.</title>
        <authorList>
            <consortium name="The Broad Institute Genomics Platform"/>
            <consortium name="The Broad Institute Genome Sequencing Center for Infectious Disease"/>
            <person name="Wu L."/>
            <person name="Ma J."/>
        </authorList>
    </citation>
    <scope>NUCLEOTIDE SEQUENCE [LARGE SCALE GENOMIC DNA]</scope>
    <source>
        <strain evidence="3">CGMCC 4.7152</strain>
    </source>
</reference>
<keyword evidence="1" id="KW-1133">Transmembrane helix</keyword>
<dbReference type="EMBL" id="JBHSIU010000130">
    <property type="protein sequence ID" value="MFC5008133.1"/>
    <property type="molecule type" value="Genomic_DNA"/>
</dbReference>
<keyword evidence="3" id="KW-1185">Reference proteome</keyword>
<gene>
    <name evidence="2" type="ORF">ACFPIJ_61260</name>
</gene>
<protein>
    <submittedName>
        <fullName evidence="2">Uncharacterized protein</fullName>
    </submittedName>
</protein>
<feature type="transmembrane region" description="Helical" evidence="1">
    <location>
        <begin position="43"/>
        <end position="63"/>
    </location>
</feature>
<evidence type="ECO:0000256" key="1">
    <source>
        <dbReference type="SAM" id="Phobius"/>
    </source>
</evidence>
<accession>A0ABV9WMA4</accession>
<dbReference type="RefSeq" id="WP_380128783.1">
    <property type="nucleotide sequence ID" value="NZ_JBHSIU010000130.1"/>
</dbReference>
<keyword evidence="1" id="KW-0472">Membrane</keyword>
<name>A0ABV9WMA4_9ACTN</name>